<reference evidence="13 14" key="1">
    <citation type="journal article" date="2024" name="Insects">
        <title>An Improved Chromosome-Level Genome Assembly of the Firefly Pyrocoelia pectoralis.</title>
        <authorList>
            <person name="Fu X."/>
            <person name="Meyer-Rochow V.B."/>
            <person name="Ballantyne L."/>
            <person name="Zhu X."/>
        </authorList>
    </citation>
    <scope>NUCLEOTIDE SEQUENCE [LARGE SCALE GENOMIC DNA]</scope>
    <source>
        <strain evidence="13">XCY_ONT2</strain>
    </source>
</reference>
<evidence type="ECO:0000313" key="13">
    <source>
        <dbReference type="EMBL" id="KAK5647654.1"/>
    </source>
</evidence>
<feature type="chain" id="PRO_5042810352" description="CLIP domain-containing serine protease" evidence="10">
    <location>
        <begin position="20"/>
        <end position="788"/>
    </location>
</feature>
<evidence type="ECO:0000256" key="10">
    <source>
        <dbReference type="SAM" id="SignalP"/>
    </source>
</evidence>
<proteinExistence type="inferred from homology"/>
<comment type="similarity">
    <text evidence="8">Belongs to the peptidase S1 family. CLIP subfamily.</text>
</comment>
<dbReference type="FunFam" id="2.40.10.10:FF:000028">
    <property type="entry name" value="Serine protease easter"/>
    <property type="match status" value="2"/>
</dbReference>
<dbReference type="FunFam" id="2.40.10.10:FF:000084">
    <property type="entry name" value="Serine protease easter"/>
    <property type="match status" value="2"/>
</dbReference>
<keyword evidence="2 10" id="KW-0732">Signal</keyword>
<dbReference type="SUPFAM" id="SSF50494">
    <property type="entry name" value="Trypsin-like serine proteases"/>
    <property type="match status" value="2"/>
</dbReference>
<feature type="domain" description="Clip" evidence="12">
    <location>
        <begin position="433"/>
        <end position="486"/>
    </location>
</feature>
<dbReference type="InterPro" id="IPR018114">
    <property type="entry name" value="TRYPSIN_HIS"/>
</dbReference>
<dbReference type="AlphaFoldDB" id="A0AAN7VP33"/>
<evidence type="ECO:0008006" key="15">
    <source>
        <dbReference type="Google" id="ProtNLM"/>
    </source>
</evidence>
<name>A0AAN7VP33_9COLE</name>
<dbReference type="InterPro" id="IPR033116">
    <property type="entry name" value="TRYPSIN_SER"/>
</dbReference>
<evidence type="ECO:0000256" key="1">
    <source>
        <dbReference type="ARBA" id="ARBA00022670"/>
    </source>
</evidence>
<feature type="domain" description="Peptidase S1" evidence="11">
    <location>
        <begin position="529"/>
        <end position="787"/>
    </location>
</feature>
<dbReference type="InterPro" id="IPR001314">
    <property type="entry name" value="Peptidase_S1A"/>
</dbReference>
<feature type="signal peptide" evidence="10">
    <location>
        <begin position="1"/>
        <end position="19"/>
    </location>
</feature>
<dbReference type="InterPro" id="IPR009003">
    <property type="entry name" value="Peptidase_S1_PA"/>
</dbReference>
<evidence type="ECO:0000259" key="12">
    <source>
        <dbReference type="PROSITE" id="PS51888"/>
    </source>
</evidence>
<evidence type="ECO:0000256" key="6">
    <source>
        <dbReference type="ARBA" id="ARBA00023157"/>
    </source>
</evidence>
<dbReference type="Gene3D" id="2.40.10.10">
    <property type="entry name" value="Trypsin-like serine proteases"/>
    <property type="match status" value="4"/>
</dbReference>
<dbReference type="InterPro" id="IPR038565">
    <property type="entry name" value="CLIP_sf"/>
</dbReference>
<feature type="domain" description="Clip" evidence="12">
    <location>
        <begin position="22"/>
        <end position="74"/>
    </location>
</feature>
<gene>
    <name evidence="13" type="ORF">RI129_002546</name>
</gene>
<sequence>MKTLWIFLNVAFLCSRSSGFESCRTPEGNLGECKVITQCPHILVLTEKALSHSTIIFLKKSQCGFEGLEPKVCCVEEYHENDSNEDTQPIFVNGGQSNSQIYNNKDAPPTVYESGSKHDAQFSTNLLPNRSVCGTGTENRIFGGEATELDEFPWMTLIGYQKPSGHGFHCGGVLISKRYVLTAAHCIKGRDLPKSWEISDVQLGEYNTETEEDCIIQNGYEFCSDPPMNVKVTEKIAHEMYDPFDQNQYHDIALLRLENDVAFTNFIKPICLPTSEGLLHRNFVGTNMTVAGWGKTETRSESKTKLKLQVPVKSMDDCAPVYNSRNVNLGVGQLCAGGVEGKDSCRGDSGGPLMTLQYVPSDSDYNWYVSGVVSFGPSPCGVAGWPGVYTKVTEYIPWIIKNIKSAGQKQAVCYVLTKLIFYLKGPLPKQYESCYTPTRTPGQCISIRNCAEIIKVLKQRPLTSETAEYLKSAHCGFEGLDAKVCCSLNDKEYTPLSIPDMEMETPKGPITSPLLPDKDDCGQSSSDRIVGGLPADLFDFPWMALIEYRRPDGNGFYCGGSLINKRYILTAAHCLKGRDLPSNWEIVSVRLGEYNLETDTDCVSTPEYNACSDKPVDVPVVERIAHEYYNPFDTNQYNDIALLRLAHDVPTTDYIFPICLPTTSDTSYQGLNMTVAGWGRTETSSQSNLKMKLDVPVKPQQECITTYQAAKVLLKEGQICAGGIKGQDSCTGDSGGPLMFVNQTMLGPTYYVTGIVSFGPSNCGLQNWPGVYTKVVDYIPWIISKLRP</sequence>
<keyword evidence="6" id="KW-1015">Disulfide bond</keyword>
<accession>A0AAN7VP33</accession>
<protein>
    <recommendedName>
        <fullName evidence="15">CLIP domain-containing serine protease</fullName>
    </recommendedName>
</protein>
<comment type="caution">
    <text evidence="13">The sequence shown here is derived from an EMBL/GenBank/DDBJ whole genome shotgun (WGS) entry which is preliminary data.</text>
</comment>
<dbReference type="EMBL" id="JAVRBK010000002">
    <property type="protein sequence ID" value="KAK5647654.1"/>
    <property type="molecule type" value="Genomic_DNA"/>
</dbReference>
<dbReference type="GO" id="GO:0035008">
    <property type="term" value="P:positive regulation of melanization defense response"/>
    <property type="evidence" value="ECO:0007669"/>
    <property type="project" value="UniProtKB-ARBA"/>
</dbReference>
<dbReference type="PRINTS" id="PR00722">
    <property type="entry name" value="CHYMOTRYPSIN"/>
</dbReference>
<keyword evidence="14" id="KW-1185">Reference proteome</keyword>
<evidence type="ECO:0000256" key="3">
    <source>
        <dbReference type="ARBA" id="ARBA00022801"/>
    </source>
</evidence>
<dbReference type="PANTHER" id="PTHR24256">
    <property type="entry name" value="TRYPTASE-RELATED"/>
    <property type="match status" value="1"/>
</dbReference>
<evidence type="ECO:0000256" key="9">
    <source>
        <dbReference type="RuleBase" id="RU363034"/>
    </source>
</evidence>
<dbReference type="PROSITE" id="PS50240">
    <property type="entry name" value="TRYPSIN_DOM"/>
    <property type="match status" value="2"/>
</dbReference>
<dbReference type="PROSITE" id="PS00134">
    <property type="entry name" value="TRYPSIN_HIS"/>
    <property type="match status" value="2"/>
</dbReference>
<dbReference type="PROSITE" id="PS00135">
    <property type="entry name" value="TRYPSIN_SER"/>
    <property type="match status" value="2"/>
</dbReference>
<evidence type="ECO:0000256" key="5">
    <source>
        <dbReference type="ARBA" id="ARBA00023145"/>
    </source>
</evidence>
<dbReference type="Proteomes" id="UP001329430">
    <property type="component" value="Chromosome 2"/>
</dbReference>
<dbReference type="Pfam" id="PF00089">
    <property type="entry name" value="Trypsin"/>
    <property type="match status" value="2"/>
</dbReference>
<dbReference type="InterPro" id="IPR001254">
    <property type="entry name" value="Trypsin_dom"/>
</dbReference>
<evidence type="ECO:0000313" key="14">
    <source>
        <dbReference type="Proteomes" id="UP001329430"/>
    </source>
</evidence>
<dbReference type="SMART" id="SM00020">
    <property type="entry name" value="Tryp_SPc"/>
    <property type="match status" value="2"/>
</dbReference>
<keyword evidence="7" id="KW-0325">Glycoprotein</keyword>
<dbReference type="GO" id="GO:0006508">
    <property type="term" value="P:proteolysis"/>
    <property type="evidence" value="ECO:0007669"/>
    <property type="project" value="UniProtKB-KW"/>
</dbReference>
<evidence type="ECO:0000256" key="2">
    <source>
        <dbReference type="ARBA" id="ARBA00022729"/>
    </source>
</evidence>
<organism evidence="13 14">
    <name type="scientific">Pyrocoelia pectoralis</name>
    <dbReference type="NCBI Taxonomy" id="417401"/>
    <lineage>
        <taxon>Eukaryota</taxon>
        <taxon>Metazoa</taxon>
        <taxon>Ecdysozoa</taxon>
        <taxon>Arthropoda</taxon>
        <taxon>Hexapoda</taxon>
        <taxon>Insecta</taxon>
        <taxon>Pterygota</taxon>
        <taxon>Neoptera</taxon>
        <taxon>Endopterygota</taxon>
        <taxon>Coleoptera</taxon>
        <taxon>Polyphaga</taxon>
        <taxon>Elateriformia</taxon>
        <taxon>Elateroidea</taxon>
        <taxon>Lampyridae</taxon>
        <taxon>Lampyrinae</taxon>
        <taxon>Pyrocoelia</taxon>
    </lineage>
</organism>
<dbReference type="GO" id="GO:0004252">
    <property type="term" value="F:serine-type endopeptidase activity"/>
    <property type="evidence" value="ECO:0007669"/>
    <property type="project" value="InterPro"/>
</dbReference>
<keyword evidence="1 9" id="KW-0645">Protease</keyword>
<dbReference type="PROSITE" id="PS51888">
    <property type="entry name" value="CLIP"/>
    <property type="match status" value="2"/>
</dbReference>
<keyword evidence="4 9" id="KW-0720">Serine protease</keyword>
<dbReference type="InterPro" id="IPR043504">
    <property type="entry name" value="Peptidase_S1_PA_chymotrypsin"/>
</dbReference>
<dbReference type="Pfam" id="PF12032">
    <property type="entry name" value="CLIP"/>
    <property type="match status" value="2"/>
</dbReference>
<dbReference type="InterPro" id="IPR051487">
    <property type="entry name" value="Ser/Thr_Proteases_Immune/Dev"/>
</dbReference>
<evidence type="ECO:0000256" key="4">
    <source>
        <dbReference type="ARBA" id="ARBA00022825"/>
    </source>
</evidence>
<keyword evidence="3 9" id="KW-0378">Hydrolase</keyword>
<dbReference type="InterPro" id="IPR022700">
    <property type="entry name" value="CLIP"/>
</dbReference>
<dbReference type="FunFam" id="3.30.1640.30:FF:000001">
    <property type="entry name" value="Serine protease 7"/>
    <property type="match status" value="1"/>
</dbReference>
<evidence type="ECO:0000256" key="7">
    <source>
        <dbReference type="ARBA" id="ARBA00023180"/>
    </source>
</evidence>
<evidence type="ECO:0000256" key="8">
    <source>
        <dbReference type="ARBA" id="ARBA00024195"/>
    </source>
</evidence>
<feature type="domain" description="Peptidase S1" evidence="11">
    <location>
        <begin position="141"/>
        <end position="404"/>
    </location>
</feature>
<dbReference type="Gene3D" id="3.30.1640.30">
    <property type="match status" value="2"/>
</dbReference>
<dbReference type="CDD" id="cd00190">
    <property type="entry name" value="Tryp_SPc"/>
    <property type="match status" value="2"/>
</dbReference>
<keyword evidence="5" id="KW-0865">Zymogen</keyword>
<evidence type="ECO:0000259" key="11">
    <source>
        <dbReference type="PROSITE" id="PS50240"/>
    </source>
</evidence>
<dbReference type="SMART" id="SM00680">
    <property type="entry name" value="CLIP"/>
    <property type="match status" value="2"/>
</dbReference>